<sequence length="163" mass="17751">MKILLTSSSRHGSTDEIGAVIARELRLAGHDVEQARPEDVDDVTDYDAFVLGSAVYMTRWTPEAIDFTQRFSQELHSHPVWAFSVGLSGLPKGKISDPHRIGPVLLSIEPEDHATFAGRFAPTELSLRERSIARMGGASEGDFRDFDAVRAWAGSITAALADG</sequence>
<dbReference type="GO" id="GO:0010181">
    <property type="term" value="F:FMN binding"/>
    <property type="evidence" value="ECO:0007669"/>
    <property type="project" value="TreeGrafter"/>
</dbReference>
<dbReference type="Proteomes" id="UP000199671">
    <property type="component" value="Unassembled WGS sequence"/>
</dbReference>
<dbReference type="GO" id="GO:0070819">
    <property type="term" value="F:menaquinone-dependent protoporphyrinogen oxidase activity"/>
    <property type="evidence" value="ECO:0007669"/>
    <property type="project" value="TreeGrafter"/>
</dbReference>
<dbReference type="InterPro" id="IPR052200">
    <property type="entry name" value="Protoporphyrinogen_IX_DH"/>
</dbReference>
<dbReference type="EMBL" id="FNHU01000003">
    <property type="protein sequence ID" value="SDM47552.1"/>
    <property type="molecule type" value="Genomic_DNA"/>
</dbReference>
<dbReference type="PANTHER" id="PTHR38030:SF2">
    <property type="entry name" value="PROTOPORPHYRINOGEN IX DEHYDROGENASE [QUINONE]"/>
    <property type="match status" value="1"/>
</dbReference>
<dbReference type="Gene3D" id="3.40.50.360">
    <property type="match status" value="1"/>
</dbReference>
<reference evidence="2 3" key="1">
    <citation type="submission" date="2016-10" db="EMBL/GenBank/DDBJ databases">
        <authorList>
            <person name="de Groot N.N."/>
        </authorList>
    </citation>
    <scope>NUCLEOTIDE SEQUENCE [LARGE SCALE GENOMIC DNA]</scope>
    <source>
        <strain evidence="2 3">KPR-7B</strain>
    </source>
</reference>
<protein>
    <submittedName>
        <fullName evidence="2">Menaquinone-dependent protoporphyrinogen oxidase</fullName>
    </submittedName>
</protein>
<dbReference type="AlphaFoldDB" id="A0A1G9TIU8"/>
<evidence type="ECO:0000259" key="1">
    <source>
        <dbReference type="Pfam" id="PF12724"/>
    </source>
</evidence>
<dbReference type="SUPFAM" id="SSF52218">
    <property type="entry name" value="Flavoproteins"/>
    <property type="match status" value="1"/>
</dbReference>
<dbReference type="RefSeq" id="WP_092608133.1">
    <property type="nucleotide sequence ID" value="NZ_FNHU01000003.1"/>
</dbReference>
<proteinExistence type="predicted"/>
<organism evidence="2 3">
    <name type="scientific">Actinomyces ruminicola</name>
    <dbReference type="NCBI Taxonomy" id="332524"/>
    <lineage>
        <taxon>Bacteria</taxon>
        <taxon>Bacillati</taxon>
        <taxon>Actinomycetota</taxon>
        <taxon>Actinomycetes</taxon>
        <taxon>Actinomycetales</taxon>
        <taxon>Actinomycetaceae</taxon>
        <taxon>Actinomyces</taxon>
    </lineage>
</organism>
<gene>
    <name evidence="2" type="ORF">SAMN04487766_10314</name>
</gene>
<dbReference type="InterPro" id="IPR029039">
    <property type="entry name" value="Flavoprotein-like_sf"/>
</dbReference>
<dbReference type="InterPro" id="IPR026816">
    <property type="entry name" value="Flavodoxin_dom"/>
</dbReference>
<evidence type="ECO:0000313" key="3">
    <source>
        <dbReference type="Proteomes" id="UP000199671"/>
    </source>
</evidence>
<accession>A0A1G9TIU8</accession>
<name>A0A1G9TIU8_9ACTO</name>
<dbReference type="Pfam" id="PF12724">
    <property type="entry name" value="Flavodoxin_5"/>
    <property type="match status" value="1"/>
</dbReference>
<dbReference type="GO" id="GO:0006783">
    <property type="term" value="P:heme biosynthetic process"/>
    <property type="evidence" value="ECO:0007669"/>
    <property type="project" value="TreeGrafter"/>
</dbReference>
<feature type="domain" description="Flavodoxin" evidence="1">
    <location>
        <begin position="7"/>
        <end position="136"/>
    </location>
</feature>
<dbReference type="PANTHER" id="PTHR38030">
    <property type="entry name" value="PROTOPORPHYRINOGEN IX DEHYDROGENASE [MENAQUINONE]"/>
    <property type="match status" value="1"/>
</dbReference>
<evidence type="ECO:0000313" key="2">
    <source>
        <dbReference type="EMBL" id="SDM47552.1"/>
    </source>
</evidence>
<dbReference type="OrthoDB" id="129384at2"/>